<keyword evidence="4" id="KW-1185">Reference proteome</keyword>
<name>A0A8T9MV58_9NEIS</name>
<reference evidence="3" key="1">
    <citation type="journal article" date="2022" name="Res Sq">
        <title>Evolution of multicellular longitudinally dividing oral cavity symbionts (Neisseriaceae).</title>
        <authorList>
            <person name="Nyongesa S."/>
            <person name="Weber P."/>
            <person name="Bernet E."/>
            <person name="Pullido F."/>
            <person name="Nieckarz M."/>
            <person name="Delaby M."/>
            <person name="Nieves C."/>
            <person name="Viehboeck T."/>
            <person name="Krause N."/>
            <person name="Rivera-Millot A."/>
            <person name="Nakamura A."/>
            <person name="Vischer N."/>
            <person name="VanNieuwenhze M."/>
            <person name="Brun Y."/>
            <person name="Cava F."/>
            <person name="Bulgheresi S."/>
            <person name="Veyrier F."/>
        </authorList>
    </citation>
    <scope>NUCLEOTIDE SEQUENCE</scope>
    <source>
        <strain evidence="3">17694</strain>
    </source>
</reference>
<proteinExistence type="predicted"/>
<sequence length="195" mass="21224">MRQTLFFCIFLAALPARADTYICVIDGKPVFTSVRVQPQCVRSQMDGIAESASAHFAPPPTVSAAVALPNAAASAPAADTGEDDIARIWKRAEYGRFDDTPILPPAPKPPPAATVVPPKKTVAPRPAGIAPPPKPPSRRQILENDIRREQTALAAAQKQLQAARKRGDAAAAQRWEHTVRDREANLRALNEEWRR</sequence>
<gene>
    <name evidence="3" type="ORF">LVJ77_10140</name>
</gene>
<dbReference type="Proteomes" id="UP000831534">
    <property type="component" value="Chromosome"/>
</dbReference>
<protein>
    <submittedName>
        <fullName evidence="3">Uncharacterized protein</fullName>
    </submittedName>
</protein>
<feature type="region of interest" description="Disordered" evidence="1">
    <location>
        <begin position="99"/>
        <end position="176"/>
    </location>
</feature>
<evidence type="ECO:0000256" key="2">
    <source>
        <dbReference type="SAM" id="SignalP"/>
    </source>
</evidence>
<dbReference type="KEGG" id="ckh:LVJ77_10140"/>
<evidence type="ECO:0000313" key="3">
    <source>
        <dbReference type="EMBL" id="UOP05750.2"/>
    </source>
</evidence>
<keyword evidence="2" id="KW-0732">Signal</keyword>
<reference evidence="3" key="2">
    <citation type="submission" date="2024-09" db="EMBL/GenBank/DDBJ databases">
        <authorList>
            <person name="Veyrier F.J."/>
        </authorList>
    </citation>
    <scope>NUCLEOTIDE SEQUENCE</scope>
    <source>
        <strain evidence="3">17694</strain>
    </source>
</reference>
<feature type="compositionally biased region" description="Low complexity" evidence="1">
    <location>
        <begin position="152"/>
        <end position="162"/>
    </location>
</feature>
<feature type="compositionally biased region" description="Pro residues" evidence="1">
    <location>
        <begin position="102"/>
        <end position="112"/>
    </location>
</feature>
<feature type="compositionally biased region" description="Low complexity" evidence="1">
    <location>
        <begin position="113"/>
        <end position="128"/>
    </location>
</feature>
<feature type="chain" id="PRO_5044757464" evidence="2">
    <location>
        <begin position="19"/>
        <end position="195"/>
    </location>
</feature>
<evidence type="ECO:0000256" key="1">
    <source>
        <dbReference type="SAM" id="MobiDB-lite"/>
    </source>
</evidence>
<dbReference type="RefSeq" id="WP_051255682.1">
    <property type="nucleotide sequence ID" value="NZ_CP091521.1"/>
</dbReference>
<organism evidence="3 4">
    <name type="scientific">Conchiformibius kuhniae</name>
    <dbReference type="NCBI Taxonomy" id="211502"/>
    <lineage>
        <taxon>Bacteria</taxon>
        <taxon>Pseudomonadati</taxon>
        <taxon>Pseudomonadota</taxon>
        <taxon>Betaproteobacteria</taxon>
        <taxon>Neisseriales</taxon>
        <taxon>Neisseriaceae</taxon>
        <taxon>Conchiformibius</taxon>
    </lineage>
</organism>
<dbReference type="AlphaFoldDB" id="A0A8T9MV58"/>
<feature type="compositionally biased region" description="Basic and acidic residues" evidence="1">
    <location>
        <begin position="140"/>
        <end position="150"/>
    </location>
</feature>
<accession>A0A8T9MV58</accession>
<feature type="signal peptide" evidence="2">
    <location>
        <begin position="1"/>
        <end position="18"/>
    </location>
</feature>
<evidence type="ECO:0000313" key="4">
    <source>
        <dbReference type="Proteomes" id="UP000831534"/>
    </source>
</evidence>
<dbReference type="EMBL" id="CP091521">
    <property type="protein sequence ID" value="UOP05750.2"/>
    <property type="molecule type" value="Genomic_DNA"/>
</dbReference>